<proteinExistence type="predicted"/>
<reference evidence="4" key="1">
    <citation type="submission" date="2017-02" db="EMBL/GenBank/DDBJ databases">
        <title>Tessaracoccus aquaemaris sp. nov., isolated from the intestine of a Korean rockfish, Sebastes schlegelii, in a marine aquaculture pond.</title>
        <authorList>
            <person name="Tak E.J."/>
            <person name="Bae J.-W."/>
        </authorList>
    </citation>
    <scope>NUCLEOTIDE SEQUENCE [LARGE SCALE GENOMIC DNA]</scope>
    <source>
        <strain evidence="4">NSG39</strain>
    </source>
</reference>
<feature type="transmembrane region" description="Helical" evidence="1">
    <location>
        <begin position="32"/>
        <end position="50"/>
    </location>
</feature>
<dbReference type="Pfam" id="PF01882">
    <property type="entry name" value="DUF58"/>
    <property type="match status" value="1"/>
</dbReference>
<dbReference type="Proteomes" id="UP000188145">
    <property type="component" value="Chromosome"/>
</dbReference>
<keyword evidence="4" id="KW-1185">Reference proteome</keyword>
<accession>A0A1Q2CTI1</accession>
<keyword evidence="1" id="KW-1133">Transmembrane helix</keyword>
<evidence type="ECO:0000313" key="3">
    <source>
        <dbReference type="EMBL" id="AQP49434.1"/>
    </source>
</evidence>
<evidence type="ECO:0000256" key="1">
    <source>
        <dbReference type="SAM" id="Phobius"/>
    </source>
</evidence>
<name>A0A1Q2CTI1_9ACTN</name>
<protein>
    <recommendedName>
        <fullName evidence="2">DUF58 domain-containing protein</fullName>
    </recommendedName>
</protein>
<dbReference type="InterPro" id="IPR002881">
    <property type="entry name" value="DUF58"/>
</dbReference>
<evidence type="ECO:0000259" key="2">
    <source>
        <dbReference type="Pfam" id="PF01882"/>
    </source>
</evidence>
<dbReference type="PANTHER" id="PTHR34351">
    <property type="entry name" value="SLR1927 PROTEIN-RELATED"/>
    <property type="match status" value="1"/>
</dbReference>
<dbReference type="STRING" id="1332264.BW730_16555"/>
<keyword evidence="1" id="KW-0472">Membrane</keyword>
<dbReference type="PANTHER" id="PTHR34351:SF1">
    <property type="entry name" value="SLR1927 PROTEIN"/>
    <property type="match status" value="1"/>
</dbReference>
<dbReference type="KEGG" id="tes:BW730_16555"/>
<gene>
    <name evidence="3" type="ORF">BW730_16555</name>
</gene>
<sequence>MTGIRTAGWIALLGGAASLALGLVFGWLEFSVVGILAVATLALCVLFTIGKPKLEAWIQLTGRSVVVGERAAGLLHVRNAATRRNWGARLDLPVGENNASFSLPSLRAGEITSEEFRIPTSRRGLITVGPARSVQGDPFALTGRETRWTEELELYVHPVTVSLPGRQTGFVHDLEGHASSHLSSSDMNFHALRPYVAGDDRRHVHWRSTARTGRLMVRQFEESRMSRVAVCLDTGRSAYLDEEEFELGVSAAGSVALQTLYSESPLALLTSRETLVAVTPGRTLDELSLVQLTTRGGIADLVHSTIRRAPNSSVVFVVTGSSTSLATLRQACGRFDVDARVVGVRIASGAELRVRSAGNVTAVQLGRLEDLPRAMRKAME</sequence>
<evidence type="ECO:0000313" key="4">
    <source>
        <dbReference type="Proteomes" id="UP000188145"/>
    </source>
</evidence>
<keyword evidence="1" id="KW-0812">Transmembrane</keyword>
<dbReference type="EMBL" id="CP019606">
    <property type="protein sequence ID" value="AQP49434.1"/>
    <property type="molecule type" value="Genomic_DNA"/>
</dbReference>
<organism evidence="3 4">
    <name type="scientific">Tessaracoccus aquimaris</name>
    <dbReference type="NCBI Taxonomy" id="1332264"/>
    <lineage>
        <taxon>Bacteria</taxon>
        <taxon>Bacillati</taxon>
        <taxon>Actinomycetota</taxon>
        <taxon>Actinomycetes</taxon>
        <taxon>Propionibacteriales</taxon>
        <taxon>Propionibacteriaceae</taxon>
        <taxon>Tessaracoccus</taxon>
    </lineage>
</organism>
<feature type="domain" description="DUF58" evidence="2">
    <location>
        <begin position="192"/>
        <end position="360"/>
    </location>
</feature>
<dbReference type="AlphaFoldDB" id="A0A1Q2CTI1"/>